<gene>
    <name evidence="9" type="ORF">A19Y_3004</name>
</gene>
<feature type="domain" description="MmeI-like helicase spacer" evidence="6">
    <location>
        <begin position="200"/>
        <end position="271"/>
    </location>
</feature>
<dbReference type="InterPro" id="IPR046816">
    <property type="entry name" value="MmeI_Mtase"/>
</dbReference>
<dbReference type="PROSITE" id="PS00092">
    <property type="entry name" value="N6_MTASE"/>
    <property type="match status" value="1"/>
</dbReference>
<dbReference type="InterPro" id="IPR046817">
    <property type="entry name" value="MmeI_N"/>
</dbReference>
<evidence type="ECO:0000259" key="5">
    <source>
        <dbReference type="Pfam" id="PF20464"/>
    </source>
</evidence>
<dbReference type="AlphaFoldDB" id="A0A073CIY4"/>
<keyword evidence="2 9" id="KW-0489">Methyltransferase</keyword>
<dbReference type="GO" id="GO:0032259">
    <property type="term" value="P:methylation"/>
    <property type="evidence" value="ECO:0007669"/>
    <property type="project" value="UniProtKB-KW"/>
</dbReference>
<dbReference type="PANTHER" id="PTHR33841">
    <property type="entry name" value="DNA METHYLTRANSFERASE YEEA-RELATED"/>
    <property type="match status" value="1"/>
</dbReference>
<sequence length="954" mass="109724">MPATPETIHHFLNYCQQYITGRERAEGQIFLDRFFQAFGYKEGLREAGAICDAVVPDGSRKGNTGFADLFWRREPLDSVLIEMKSKKEKKLDQHYGQAWEYSRNLTPRPKYVILCNFDEFWIYDFEKIIDTPVDIIRLVELPERLDAFTFMEFSTQRPNFRNQQIIEVTKRAAQRMGELFQRLQARSQRNKRNNFTDLDAQRFVLQCVIAMFAQYRGMLPPNLFTNCIQRCLEGESTYDILYNGLFREMNTQGITPYGRYKDVDYFNGGLFSTIPPLELDREELEFLAASASEDWSKIRPAIFGSIFESTVGEETRHIGGIHYTSENDIMKIVRPTISKHWEDKIEQANRIEELNSLRLEIQNYRVLDPACGSGNFLYMAYQELKQSEQLLLDKIAEKSDTSQLSIGFVTPEQFYGIDNNPFAIELARVTLIIARKVAIDKLGLHENPLPLDTLDKNIVCKDALFEDWVKADAIIGNPPFQSKNKMQQEFGNNYVRKLREKYPDIPGRADYCVYWFRKTHDQLTTGGRAGLVGTKTISKNYSREGGLDYIVANNGTITEAVSSQVWSGDAAVHVSIVNWVKGEYQGKKKLYTQLGDSLDSPWQVLELDRINSALSAGFDVTQAKKIIANANSEACYQGQTHGHEGFLLSPEEAAVFLQDRKSKPVIYPYLTGDDILSHPQSLPSRYAIDLNKCADPSLAMKYSQAFAHVKKYVMPTIQANAEDEKKKTGKETGPRQTHFRRWWKYWRYRPEMIEKIESLPRYIVCSRVTKRSIFEFVSFDIRPNDALQVFSLADDYSFGILQSGIHWLWFTEKCSSLKGDSRYTSESVFNTFPWPQNPTISQVRSIADAAIKLREVRRKTMIKNNWSLRELYQTLDQPGDTPLHKAHANLDLAVRLGYGMNPDEDSLGFLFELNLEVANREASGEFVVPPGLPPFVTNYQDFITHDCVKMLEDR</sequence>
<dbReference type="SUPFAM" id="SSF53335">
    <property type="entry name" value="S-adenosyl-L-methionine-dependent methyltransferases"/>
    <property type="match status" value="1"/>
</dbReference>
<dbReference type="InterPro" id="IPR029063">
    <property type="entry name" value="SAM-dependent_MTases_sf"/>
</dbReference>
<dbReference type="PATRIC" id="fig|388467.6.peg.2948"/>
<evidence type="ECO:0000259" key="8">
    <source>
        <dbReference type="Pfam" id="PF20473"/>
    </source>
</evidence>
<evidence type="ECO:0000259" key="6">
    <source>
        <dbReference type="Pfam" id="PF20465"/>
    </source>
</evidence>
<dbReference type="eggNOG" id="COG1002">
    <property type="taxonomic scope" value="Bacteria"/>
</dbReference>
<protein>
    <recommendedName>
        <fullName evidence="1">site-specific DNA-methyltransferase (adenine-specific)</fullName>
        <ecNumber evidence="1">2.1.1.72</ecNumber>
    </recommendedName>
</protein>
<dbReference type="GO" id="GO:0009007">
    <property type="term" value="F:site-specific DNA-methyltransferase (adenine-specific) activity"/>
    <property type="evidence" value="ECO:0007669"/>
    <property type="project" value="UniProtKB-EC"/>
</dbReference>
<keyword evidence="10" id="KW-1185">Reference proteome</keyword>
<feature type="domain" description="MmeI-like N-terminal" evidence="5">
    <location>
        <begin position="21"/>
        <end position="185"/>
    </location>
</feature>
<dbReference type="InterPro" id="IPR002052">
    <property type="entry name" value="DNA_methylase_N6_adenine_CS"/>
</dbReference>
<dbReference type="EC" id="2.1.1.72" evidence="1"/>
<proteinExistence type="predicted"/>
<keyword evidence="3 9" id="KW-0808">Transferase</keyword>
<reference evidence="9 10" key="1">
    <citation type="journal article" date="2014" name="Appl. Environ. Microbiol.">
        <title>Elucidation of insertion elements encoded on plasmids and in vitro construction of shuttle vectors from the toxic cyanobacterium Planktothrix.</title>
        <authorList>
            <person name="Christiansen G."/>
            <person name="Goesmann A."/>
            <person name="Kurmayer R."/>
        </authorList>
    </citation>
    <scope>NUCLEOTIDE SEQUENCE [LARGE SCALE GENOMIC DNA]</scope>
    <source>
        <strain evidence="9 10">NIVA-CYA 126/8</strain>
    </source>
</reference>
<dbReference type="InterPro" id="IPR050953">
    <property type="entry name" value="N4_N6_ade-DNA_methylase"/>
</dbReference>
<feature type="domain" description="MmeI-like target recognition" evidence="7">
    <location>
        <begin position="773"/>
        <end position="836"/>
    </location>
</feature>
<dbReference type="EMBL" id="CM002803">
    <property type="protein sequence ID" value="KEI67842.1"/>
    <property type="molecule type" value="Genomic_DNA"/>
</dbReference>
<evidence type="ECO:0000256" key="2">
    <source>
        <dbReference type="ARBA" id="ARBA00022603"/>
    </source>
</evidence>
<organism evidence="9 10">
    <name type="scientific">Planktothrix agardhii (strain NIVA-CYA 126/8)</name>
    <dbReference type="NCBI Taxonomy" id="388467"/>
    <lineage>
        <taxon>Bacteria</taxon>
        <taxon>Bacillati</taxon>
        <taxon>Cyanobacteriota</taxon>
        <taxon>Cyanophyceae</taxon>
        <taxon>Oscillatoriophycideae</taxon>
        <taxon>Oscillatoriales</taxon>
        <taxon>Microcoleaceae</taxon>
        <taxon>Planktothrix</taxon>
    </lineage>
</organism>
<dbReference type="GO" id="GO:0003676">
    <property type="term" value="F:nucleic acid binding"/>
    <property type="evidence" value="ECO:0007669"/>
    <property type="project" value="InterPro"/>
</dbReference>
<feature type="domain" description="MmeI-like DNA-methyltransferase" evidence="8">
    <location>
        <begin position="348"/>
        <end position="591"/>
    </location>
</feature>
<dbReference type="PRINTS" id="PR00507">
    <property type="entry name" value="N12N6MTFRASE"/>
</dbReference>
<dbReference type="InterPro" id="IPR046820">
    <property type="entry name" value="MmeI_TRD"/>
</dbReference>
<dbReference type="STRING" id="388467.A19Y_3004"/>
<dbReference type="RefSeq" id="WP_042155072.1">
    <property type="nucleotide sequence ID" value="NZ_CM002803.1"/>
</dbReference>
<evidence type="ECO:0000256" key="1">
    <source>
        <dbReference type="ARBA" id="ARBA00011900"/>
    </source>
</evidence>
<evidence type="ECO:0000259" key="7">
    <source>
        <dbReference type="Pfam" id="PF20466"/>
    </source>
</evidence>
<evidence type="ECO:0000313" key="9">
    <source>
        <dbReference type="EMBL" id="KEI67842.1"/>
    </source>
</evidence>
<dbReference type="InterPro" id="IPR046819">
    <property type="entry name" value="MmeI_hel"/>
</dbReference>
<comment type="catalytic activity">
    <reaction evidence="4">
        <text>a 2'-deoxyadenosine in DNA + S-adenosyl-L-methionine = an N(6)-methyl-2'-deoxyadenosine in DNA + S-adenosyl-L-homocysteine + H(+)</text>
        <dbReference type="Rhea" id="RHEA:15197"/>
        <dbReference type="Rhea" id="RHEA-COMP:12418"/>
        <dbReference type="Rhea" id="RHEA-COMP:12419"/>
        <dbReference type="ChEBI" id="CHEBI:15378"/>
        <dbReference type="ChEBI" id="CHEBI:57856"/>
        <dbReference type="ChEBI" id="CHEBI:59789"/>
        <dbReference type="ChEBI" id="CHEBI:90615"/>
        <dbReference type="ChEBI" id="CHEBI:90616"/>
        <dbReference type="EC" id="2.1.1.72"/>
    </reaction>
</comment>
<dbReference type="Pfam" id="PF20464">
    <property type="entry name" value="MmeI_N"/>
    <property type="match status" value="1"/>
</dbReference>
<evidence type="ECO:0000313" key="10">
    <source>
        <dbReference type="Proteomes" id="UP000027395"/>
    </source>
</evidence>
<dbReference type="PANTHER" id="PTHR33841:SF1">
    <property type="entry name" value="DNA METHYLTRANSFERASE A"/>
    <property type="match status" value="1"/>
</dbReference>
<evidence type="ECO:0000256" key="3">
    <source>
        <dbReference type="ARBA" id="ARBA00022679"/>
    </source>
</evidence>
<dbReference type="Pfam" id="PF20466">
    <property type="entry name" value="MmeI_TRD"/>
    <property type="match status" value="1"/>
</dbReference>
<dbReference type="Gene3D" id="3.40.50.150">
    <property type="entry name" value="Vaccinia Virus protein VP39"/>
    <property type="match status" value="1"/>
</dbReference>
<dbReference type="Pfam" id="PF20473">
    <property type="entry name" value="MmeI_Mtase"/>
    <property type="match status" value="1"/>
</dbReference>
<name>A0A073CIY4_PLAA1</name>
<dbReference type="Pfam" id="PF20465">
    <property type="entry name" value="MmeI_hel"/>
    <property type="match status" value="1"/>
</dbReference>
<dbReference type="Proteomes" id="UP000027395">
    <property type="component" value="Chromosome"/>
</dbReference>
<evidence type="ECO:0000256" key="4">
    <source>
        <dbReference type="ARBA" id="ARBA00047942"/>
    </source>
</evidence>
<dbReference type="HOGENOM" id="CLU_005831_1_1_3"/>
<accession>A0A073CIY4</accession>